<dbReference type="InterPro" id="IPR041678">
    <property type="entry name" value="TetR_C_16"/>
</dbReference>
<dbReference type="GO" id="GO:0003700">
    <property type="term" value="F:DNA-binding transcription factor activity"/>
    <property type="evidence" value="ECO:0007669"/>
    <property type="project" value="TreeGrafter"/>
</dbReference>
<protein>
    <submittedName>
        <fullName evidence="6">TetR/AcrR family transcriptional regulator</fullName>
    </submittedName>
</protein>
<keyword evidence="3" id="KW-0804">Transcription</keyword>
<evidence type="ECO:0000259" key="5">
    <source>
        <dbReference type="PROSITE" id="PS50977"/>
    </source>
</evidence>
<accession>A0A4Y9SBN2</accession>
<evidence type="ECO:0000256" key="2">
    <source>
        <dbReference type="ARBA" id="ARBA00023125"/>
    </source>
</evidence>
<keyword evidence="7" id="KW-1185">Reference proteome</keyword>
<dbReference type="InterPro" id="IPR009057">
    <property type="entry name" value="Homeodomain-like_sf"/>
</dbReference>
<feature type="DNA-binding region" description="H-T-H motif" evidence="4">
    <location>
        <begin position="38"/>
        <end position="57"/>
    </location>
</feature>
<dbReference type="Proteomes" id="UP000298438">
    <property type="component" value="Unassembled WGS sequence"/>
</dbReference>
<dbReference type="Gene3D" id="1.10.357.10">
    <property type="entry name" value="Tetracycline Repressor, domain 2"/>
    <property type="match status" value="1"/>
</dbReference>
<dbReference type="OrthoDB" id="2356263at2"/>
<sequence length="198" mass="21134">MTSPTKRSGRPQGPTGNRDRILAIARQHFAHRGFRGATLRAIAEEAGLDVALLAHYFGNKDGLLAATLQLPPGAAETFGAAVTGPLATQGARLTRAYFSMWEDQATREALLVLVRTALGSEAGTARMSELLAQHIGNLQRTAVLVNRTTGFTLAMSHLLGTALARHVLRVPGLTALDLEQLVATVSPMIQAYLERADT</sequence>
<keyword evidence="2 4" id="KW-0238">DNA-binding</keyword>
<dbReference type="PROSITE" id="PS50977">
    <property type="entry name" value="HTH_TETR_2"/>
    <property type="match status" value="1"/>
</dbReference>
<organism evidence="6 7">
    <name type="scientific">Zemynaea arenosa</name>
    <dbReference type="NCBI Taxonomy" id="2561931"/>
    <lineage>
        <taxon>Bacteria</taxon>
        <taxon>Pseudomonadati</taxon>
        <taxon>Pseudomonadota</taxon>
        <taxon>Betaproteobacteria</taxon>
        <taxon>Burkholderiales</taxon>
        <taxon>Oxalobacteraceae</taxon>
        <taxon>Telluria group</taxon>
        <taxon>Zemynaea</taxon>
    </lineage>
</organism>
<evidence type="ECO:0000256" key="4">
    <source>
        <dbReference type="PROSITE-ProRule" id="PRU00335"/>
    </source>
</evidence>
<dbReference type="PANTHER" id="PTHR30055">
    <property type="entry name" value="HTH-TYPE TRANSCRIPTIONAL REGULATOR RUTR"/>
    <property type="match status" value="1"/>
</dbReference>
<evidence type="ECO:0000313" key="7">
    <source>
        <dbReference type="Proteomes" id="UP000298438"/>
    </source>
</evidence>
<name>A0A4Y9SBN2_9BURK</name>
<evidence type="ECO:0000256" key="3">
    <source>
        <dbReference type="ARBA" id="ARBA00023163"/>
    </source>
</evidence>
<reference evidence="6 7" key="1">
    <citation type="submission" date="2019-03" db="EMBL/GenBank/DDBJ databases">
        <title>Draft Genome Sequence of Massilia arenosa sp. nov., a Novel Massilia Species Isolated from a Sandy-loam Maize Soil.</title>
        <authorList>
            <person name="Raths R."/>
            <person name="Peta V."/>
            <person name="Bucking H."/>
        </authorList>
    </citation>
    <scope>NUCLEOTIDE SEQUENCE [LARGE SCALE GENOMIC DNA]</scope>
    <source>
        <strain evidence="6 7">MC02</strain>
    </source>
</reference>
<evidence type="ECO:0000313" key="6">
    <source>
        <dbReference type="EMBL" id="TFW19631.1"/>
    </source>
</evidence>
<evidence type="ECO:0000256" key="1">
    <source>
        <dbReference type="ARBA" id="ARBA00023015"/>
    </source>
</evidence>
<keyword evidence="1" id="KW-0805">Transcription regulation</keyword>
<dbReference type="SUPFAM" id="SSF48498">
    <property type="entry name" value="Tetracyclin repressor-like, C-terminal domain"/>
    <property type="match status" value="1"/>
</dbReference>
<dbReference type="InterPro" id="IPR050109">
    <property type="entry name" value="HTH-type_TetR-like_transc_reg"/>
</dbReference>
<dbReference type="InterPro" id="IPR036271">
    <property type="entry name" value="Tet_transcr_reg_TetR-rel_C_sf"/>
</dbReference>
<dbReference type="RefSeq" id="WP_135207374.1">
    <property type="nucleotide sequence ID" value="NZ_SPVF01000144.1"/>
</dbReference>
<dbReference type="InterPro" id="IPR001647">
    <property type="entry name" value="HTH_TetR"/>
</dbReference>
<dbReference type="Pfam" id="PF00440">
    <property type="entry name" value="TetR_N"/>
    <property type="match status" value="1"/>
</dbReference>
<dbReference type="AlphaFoldDB" id="A0A4Y9SBN2"/>
<gene>
    <name evidence="6" type="ORF">E4L96_11560</name>
</gene>
<dbReference type="PANTHER" id="PTHR30055:SF234">
    <property type="entry name" value="HTH-TYPE TRANSCRIPTIONAL REGULATOR BETI"/>
    <property type="match status" value="1"/>
</dbReference>
<dbReference type="Pfam" id="PF17920">
    <property type="entry name" value="TetR_C_16"/>
    <property type="match status" value="1"/>
</dbReference>
<comment type="caution">
    <text evidence="6">The sequence shown here is derived from an EMBL/GenBank/DDBJ whole genome shotgun (WGS) entry which is preliminary data.</text>
</comment>
<dbReference type="SUPFAM" id="SSF46689">
    <property type="entry name" value="Homeodomain-like"/>
    <property type="match status" value="1"/>
</dbReference>
<dbReference type="PRINTS" id="PR00455">
    <property type="entry name" value="HTHTETR"/>
</dbReference>
<dbReference type="GO" id="GO:0000976">
    <property type="term" value="F:transcription cis-regulatory region binding"/>
    <property type="evidence" value="ECO:0007669"/>
    <property type="project" value="TreeGrafter"/>
</dbReference>
<feature type="domain" description="HTH tetR-type" evidence="5">
    <location>
        <begin position="15"/>
        <end position="75"/>
    </location>
</feature>
<dbReference type="EMBL" id="SPVF01000144">
    <property type="protein sequence ID" value="TFW19631.1"/>
    <property type="molecule type" value="Genomic_DNA"/>
</dbReference>
<proteinExistence type="predicted"/>
<dbReference type="Gene3D" id="1.10.10.60">
    <property type="entry name" value="Homeodomain-like"/>
    <property type="match status" value="1"/>
</dbReference>